<keyword evidence="5" id="KW-1185">Reference proteome</keyword>
<protein>
    <recommendedName>
        <fullName evidence="3">OTU domain-containing protein</fullName>
    </recommendedName>
</protein>
<gene>
    <name evidence="4" type="ORF">DICPUDRAFT_78671</name>
</gene>
<dbReference type="OrthoDB" id="19054at2759"/>
<feature type="compositionally biased region" description="Low complexity" evidence="1">
    <location>
        <begin position="63"/>
        <end position="84"/>
    </location>
</feature>
<dbReference type="PANTHER" id="PTHR12419">
    <property type="entry name" value="OTU DOMAIN CONTAINING PROTEIN"/>
    <property type="match status" value="1"/>
</dbReference>
<feature type="signal peptide" evidence="2">
    <location>
        <begin position="1"/>
        <end position="22"/>
    </location>
</feature>
<sequence length="281" mass="32644">MDFFLFICIFPLFVGIIGFCLSSFINNNQEKSWESVNYQQQEQYQQYQQDQHQQDQDQDQDQHQPQPQQPQLQQHQQHQQHQQPHQPPERQIPHQLQNKKYTSSQISCDIIEDLVNSFGKLCLEPELTEVEKARKRLNERMELYQLMARREIPGDGNCQMHALSDQIYGNLNHSRAIRKSIVSWLRKNKNLSLPNGARLSSFVSTSWDRYCNNMAKNGTWGDHLTLIAAAEIFKTNISIISTAESEGNFVIEVTPSKKSDSGILLSHFAEFHYGSLCQLHN</sequence>
<dbReference type="Gene3D" id="3.90.70.80">
    <property type="match status" value="1"/>
</dbReference>
<dbReference type="SUPFAM" id="SSF54001">
    <property type="entry name" value="Cysteine proteinases"/>
    <property type="match status" value="1"/>
</dbReference>
<feature type="region of interest" description="Disordered" evidence="1">
    <location>
        <begin position="44"/>
        <end position="91"/>
    </location>
</feature>
<dbReference type="InterPro" id="IPR038765">
    <property type="entry name" value="Papain-like_cys_pep_sf"/>
</dbReference>
<dbReference type="eggNOG" id="KOG2605">
    <property type="taxonomic scope" value="Eukaryota"/>
</dbReference>
<evidence type="ECO:0000259" key="3">
    <source>
        <dbReference type="PROSITE" id="PS50802"/>
    </source>
</evidence>
<dbReference type="InterPro" id="IPR050704">
    <property type="entry name" value="Peptidase_C85-like"/>
</dbReference>
<dbReference type="InParanoid" id="F0ZK74"/>
<organism evidence="4 5">
    <name type="scientific">Dictyostelium purpureum</name>
    <name type="common">Slime mold</name>
    <dbReference type="NCBI Taxonomy" id="5786"/>
    <lineage>
        <taxon>Eukaryota</taxon>
        <taxon>Amoebozoa</taxon>
        <taxon>Evosea</taxon>
        <taxon>Eumycetozoa</taxon>
        <taxon>Dictyostelia</taxon>
        <taxon>Dictyosteliales</taxon>
        <taxon>Dictyosteliaceae</taxon>
        <taxon>Dictyostelium</taxon>
    </lineage>
</organism>
<accession>F0ZK74</accession>
<dbReference type="RefSeq" id="XP_003287815.1">
    <property type="nucleotide sequence ID" value="XM_003287767.1"/>
</dbReference>
<dbReference type="PANTHER" id="PTHR12419:SF11">
    <property type="entry name" value="OTU DOMAIN-CONTAINING PROTEIN DDB_G0284757"/>
    <property type="match status" value="1"/>
</dbReference>
<proteinExistence type="predicted"/>
<evidence type="ECO:0000256" key="1">
    <source>
        <dbReference type="SAM" id="MobiDB-lite"/>
    </source>
</evidence>
<evidence type="ECO:0000313" key="5">
    <source>
        <dbReference type="Proteomes" id="UP000001064"/>
    </source>
</evidence>
<dbReference type="FunFam" id="3.90.70.80:FF:000012">
    <property type="entry name" value="OTU domain-containing protein DDB_G0284757"/>
    <property type="match status" value="1"/>
</dbReference>
<feature type="chain" id="PRO_5003261773" description="OTU domain-containing protein" evidence="2">
    <location>
        <begin position="23"/>
        <end position="281"/>
    </location>
</feature>
<reference evidence="5" key="1">
    <citation type="journal article" date="2011" name="Genome Biol.">
        <title>Comparative genomics of the social amoebae Dictyostelium discoideum and Dictyostelium purpureum.</title>
        <authorList>
            <consortium name="US DOE Joint Genome Institute (JGI-PGF)"/>
            <person name="Sucgang R."/>
            <person name="Kuo A."/>
            <person name="Tian X."/>
            <person name="Salerno W."/>
            <person name="Parikh A."/>
            <person name="Feasley C.L."/>
            <person name="Dalin E."/>
            <person name="Tu H."/>
            <person name="Huang E."/>
            <person name="Barry K."/>
            <person name="Lindquist E."/>
            <person name="Shapiro H."/>
            <person name="Bruce D."/>
            <person name="Schmutz J."/>
            <person name="Salamov A."/>
            <person name="Fey P."/>
            <person name="Gaudet P."/>
            <person name="Anjard C."/>
            <person name="Babu M.M."/>
            <person name="Basu S."/>
            <person name="Bushmanova Y."/>
            <person name="van der Wel H."/>
            <person name="Katoh-Kurasawa M."/>
            <person name="Dinh C."/>
            <person name="Coutinho P.M."/>
            <person name="Saito T."/>
            <person name="Elias M."/>
            <person name="Schaap P."/>
            <person name="Kay R.R."/>
            <person name="Henrissat B."/>
            <person name="Eichinger L."/>
            <person name="Rivero F."/>
            <person name="Putnam N.H."/>
            <person name="West C.M."/>
            <person name="Loomis W.F."/>
            <person name="Chisholm R.L."/>
            <person name="Shaulsky G."/>
            <person name="Strassmann J.E."/>
            <person name="Queller D.C."/>
            <person name="Kuspa A."/>
            <person name="Grigoriev I.V."/>
        </authorList>
    </citation>
    <scope>NUCLEOTIDE SEQUENCE [LARGE SCALE GENOMIC DNA]</scope>
    <source>
        <strain evidence="5">QSDP1</strain>
    </source>
</reference>
<dbReference type="Proteomes" id="UP000001064">
    <property type="component" value="Unassembled WGS sequence"/>
</dbReference>
<name>F0ZK74_DICPU</name>
<dbReference type="VEuPathDB" id="AmoebaDB:DICPUDRAFT_78671"/>
<dbReference type="Pfam" id="PF02338">
    <property type="entry name" value="OTU"/>
    <property type="match status" value="1"/>
</dbReference>
<dbReference type="CDD" id="cd22758">
    <property type="entry name" value="OTU_232R-like"/>
    <property type="match status" value="1"/>
</dbReference>
<keyword evidence="2" id="KW-0732">Signal</keyword>
<dbReference type="GO" id="GO:0004843">
    <property type="term" value="F:cysteine-type deubiquitinase activity"/>
    <property type="evidence" value="ECO:0000318"/>
    <property type="project" value="GO_Central"/>
</dbReference>
<dbReference type="GeneID" id="10501004"/>
<dbReference type="AlphaFoldDB" id="F0ZK74"/>
<evidence type="ECO:0000313" key="4">
    <source>
        <dbReference type="EMBL" id="EGC35636.1"/>
    </source>
</evidence>
<dbReference type="KEGG" id="dpp:DICPUDRAFT_78671"/>
<dbReference type="InterPro" id="IPR003323">
    <property type="entry name" value="OTU_dom"/>
</dbReference>
<dbReference type="EMBL" id="GL871053">
    <property type="protein sequence ID" value="EGC35636.1"/>
    <property type="molecule type" value="Genomic_DNA"/>
</dbReference>
<feature type="domain" description="OTU" evidence="3">
    <location>
        <begin position="147"/>
        <end position="279"/>
    </location>
</feature>
<dbReference type="PROSITE" id="PS50802">
    <property type="entry name" value="OTU"/>
    <property type="match status" value="1"/>
</dbReference>
<evidence type="ECO:0000256" key="2">
    <source>
        <dbReference type="SAM" id="SignalP"/>
    </source>
</evidence>